<evidence type="ECO:0000259" key="3">
    <source>
        <dbReference type="Pfam" id="PF01266"/>
    </source>
</evidence>
<evidence type="ECO:0000256" key="1">
    <source>
        <dbReference type="ARBA" id="ARBA00023002"/>
    </source>
</evidence>
<dbReference type="PANTHER" id="PTHR43747:SF5">
    <property type="entry name" value="FAD-BINDING DOMAIN-CONTAINING PROTEIN"/>
    <property type="match status" value="1"/>
</dbReference>
<dbReference type="Pfam" id="PF01266">
    <property type="entry name" value="DAO"/>
    <property type="match status" value="1"/>
</dbReference>
<dbReference type="Proteomes" id="UP000650628">
    <property type="component" value="Unassembled WGS sequence"/>
</dbReference>
<protein>
    <submittedName>
        <fullName evidence="4">FAD-binding monooxygenase</fullName>
    </submittedName>
</protein>
<dbReference type="EMBL" id="BOOO01000013">
    <property type="protein sequence ID" value="GII29091.1"/>
    <property type="molecule type" value="Genomic_DNA"/>
</dbReference>
<name>A0A8J3X6B9_9ACTN</name>
<evidence type="ECO:0000313" key="4">
    <source>
        <dbReference type="EMBL" id="GII29091.1"/>
    </source>
</evidence>
<dbReference type="Gene3D" id="3.50.50.60">
    <property type="entry name" value="FAD/NAD(P)-binding domain"/>
    <property type="match status" value="1"/>
</dbReference>
<comment type="similarity">
    <text evidence="2">Belongs to the flavin-dependent halogenase family. Bacterial tryptophan halogenase subfamily.</text>
</comment>
<reference evidence="4 5" key="1">
    <citation type="submission" date="2021-01" db="EMBL/GenBank/DDBJ databases">
        <title>Whole genome shotgun sequence of Planotetraspora mira NBRC 15435.</title>
        <authorList>
            <person name="Komaki H."/>
            <person name="Tamura T."/>
        </authorList>
    </citation>
    <scope>NUCLEOTIDE SEQUENCE [LARGE SCALE GENOMIC DNA]</scope>
    <source>
        <strain evidence="4 5">NBRC 15435</strain>
    </source>
</reference>
<evidence type="ECO:0000313" key="5">
    <source>
        <dbReference type="Proteomes" id="UP000650628"/>
    </source>
</evidence>
<dbReference type="InterPro" id="IPR050816">
    <property type="entry name" value="Flavin-dep_Halogenase_NPB"/>
</dbReference>
<gene>
    <name evidence="4" type="ORF">Pmi06nite_25330</name>
</gene>
<feature type="domain" description="FAD dependent oxidoreductase" evidence="3">
    <location>
        <begin position="6"/>
        <end position="77"/>
    </location>
</feature>
<comment type="caution">
    <text evidence="4">The sequence shown here is derived from an EMBL/GenBank/DDBJ whole genome shotgun (WGS) entry which is preliminary data.</text>
</comment>
<dbReference type="InterPro" id="IPR006076">
    <property type="entry name" value="FAD-dep_OxRdtase"/>
</dbReference>
<sequence>MPVASIVVCGGSVVGSAAALMLARDGHCVTVLEADPGGPPSGPARVWTSWDRRGVPQFRQAHNLLPRFWRVLEAELPEVIGRLLESGCVWMDALTPMPPGITDRAPRPGDDRFRYMAGRRPVIEAAFSAAAQEEPGVTVRRGVRVAGLLVGAGPSQGTPHVAGVRTADGEEIRADLVVDAMGRRTPSSDWLEGIGARRPWTEGEVGGFVYHTRYFSGPDLPIRRGAPFTPMGTFSLLTIPGDNGTWSVTVVSSRKDAPFRALRDPGTFTRLVRACPAHAQWVAGTPITEVLTMAGILDRRRRFVVGGRPVTTGFAAVGDAVACTDPTAGRGLSLGLVNARLLRDAVRKHVDDPATFPEALDEATEQSLTPYYRDQVSTDQARIAEMDALRQGVEPRSPDTAMARFEAAAFSDPDVFRALLETATCLASPADVLARPELQARLDQVGPVEAPRIPDPDRERLLRLLAE</sequence>
<dbReference type="SUPFAM" id="SSF51905">
    <property type="entry name" value="FAD/NAD(P)-binding domain"/>
    <property type="match status" value="1"/>
</dbReference>
<organism evidence="4 5">
    <name type="scientific">Planotetraspora mira</name>
    <dbReference type="NCBI Taxonomy" id="58121"/>
    <lineage>
        <taxon>Bacteria</taxon>
        <taxon>Bacillati</taxon>
        <taxon>Actinomycetota</taxon>
        <taxon>Actinomycetes</taxon>
        <taxon>Streptosporangiales</taxon>
        <taxon>Streptosporangiaceae</taxon>
        <taxon>Planotetraspora</taxon>
    </lineage>
</organism>
<accession>A0A8J3X6B9</accession>
<keyword evidence="5" id="KW-1185">Reference proteome</keyword>
<proteinExistence type="inferred from homology"/>
<dbReference type="AlphaFoldDB" id="A0A8J3X6B9"/>
<dbReference type="InterPro" id="IPR036188">
    <property type="entry name" value="FAD/NAD-bd_sf"/>
</dbReference>
<keyword evidence="4" id="KW-0503">Monooxygenase</keyword>
<evidence type="ECO:0000256" key="2">
    <source>
        <dbReference type="ARBA" id="ARBA00038396"/>
    </source>
</evidence>
<keyword evidence="1" id="KW-0560">Oxidoreductase</keyword>
<dbReference type="RefSeq" id="WP_203953087.1">
    <property type="nucleotide sequence ID" value="NZ_BOOO01000013.1"/>
</dbReference>
<dbReference type="GO" id="GO:0004497">
    <property type="term" value="F:monooxygenase activity"/>
    <property type="evidence" value="ECO:0007669"/>
    <property type="project" value="UniProtKB-KW"/>
</dbReference>
<dbReference type="PANTHER" id="PTHR43747">
    <property type="entry name" value="FAD-BINDING PROTEIN"/>
    <property type="match status" value="1"/>
</dbReference>